<evidence type="ECO:0000256" key="1">
    <source>
        <dbReference type="SAM" id="SignalP"/>
    </source>
</evidence>
<dbReference type="OrthoDB" id="6344725at2759"/>
<gene>
    <name evidence="2" type="ORF">AMK59_1751</name>
</gene>
<proteinExistence type="predicted"/>
<evidence type="ECO:0000313" key="3">
    <source>
        <dbReference type="Proteomes" id="UP000051574"/>
    </source>
</evidence>
<feature type="non-terminal residue" evidence="2">
    <location>
        <position position="101"/>
    </location>
</feature>
<dbReference type="Gene3D" id="1.10.2080.10">
    <property type="entry name" value="Insect odorant-binding protein A10/Ejaculatory bulb-specific protein 3"/>
    <property type="match status" value="1"/>
</dbReference>
<protein>
    <recommendedName>
        <fullName evidence="4">Insect pheromone-binding family</fullName>
    </recommendedName>
</protein>
<accession>A0A0T6BCL8</accession>
<dbReference type="Proteomes" id="UP000051574">
    <property type="component" value="Unassembled WGS sequence"/>
</dbReference>
<keyword evidence="3" id="KW-1185">Reference proteome</keyword>
<evidence type="ECO:0008006" key="4">
    <source>
        <dbReference type="Google" id="ProtNLM"/>
    </source>
</evidence>
<feature type="chain" id="PRO_5006668569" description="Insect pheromone-binding family" evidence="1">
    <location>
        <begin position="18"/>
        <end position="101"/>
    </location>
</feature>
<dbReference type="Pfam" id="PF03392">
    <property type="entry name" value="OS-D"/>
    <property type="match status" value="1"/>
</dbReference>
<dbReference type="PANTHER" id="PTHR11257:SF12">
    <property type="entry name" value="EJACULATORY BULB-SPECIFIC PROTEIN 3-RELATED"/>
    <property type="match status" value="1"/>
</dbReference>
<dbReference type="InterPro" id="IPR005055">
    <property type="entry name" value="A10/PebIII"/>
</dbReference>
<comment type="caution">
    <text evidence="2">The sequence shown here is derived from an EMBL/GenBank/DDBJ whole genome shotgun (WGS) entry which is preliminary data.</text>
</comment>
<keyword evidence="1" id="KW-0732">Signal</keyword>
<evidence type="ECO:0000313" key="2">
    <source>
        <dbReference type="EMBL" id="KRT85072.1"/>
    </source>
</evidence>
<organism evidence="2 3">
    <name type="scientific">Oryctes borbonicus</name>
    <dbReference type="NCBI Taxonomy" id="1629725"/>
    <lineage>
        <taxon>Eukaryota</taxon>
        <taxon>Metazoa</taxon>
        <taxon>Ecdysozoa</taxon>
        <taxon>Arthropoda</taxon>
        <taxon>Hexapoda</taxon>
        <taxon>Insecta</taxon>
        <taxon>Pterygota</taxon>
        <taxon>Neoptera</taxon>
        <taxon>Endopterygota</taxon>
        <taxon>Coleoptera</taxon>
        <taxon>Polyphaga</taxon>
        <taxon>Scarabaeiformia</taxon>
        <taxon>Scarabaeidae</taxon>
        <taxon>Dynastinae</taxon>
        <taxon>Oryctes</taxon>
    </lineage>
</organism>
<dbReference type="SUPFAM" id="SSF100910">
    <property type="entry name" value="Chemosensory protein Csp2"/>
    <property type="match status" value="1"/>
</dbReference>
<dbReference type="InterPro" id="IPR036682">
    <property type="entry name" value="OS_D_A10/PebIII_sf"/>
</dbReference>
<dbReference type="EMBL" id="LJIG01001868">
    <property type="protein sequence ID" value="KRT85072.1"/>
    <property type="molecule type" value="Genomic_DNA"/>
</dbReference>
<dbReference type="AlphaFoldDB" id="A0A0T6BCL8"/>
<dbReference type="PANTHER" id="PTHR11257">
    <property type="entry name" value="CHEMOSENSORY PROTEIN-RELATED"/>
    <property type="match status" value="1"/>
</dbReference>
<reference evidence="2 3" key="1">
    <citation type="submission" date="2015-09" db="EMBL/GenBank/DDBJ databases">
        <title>Draft genome of the scarab beetle Oryctes borbonicus.</title>
        <authorList>
            <person name="Meyer J.M."/>
            <person name="Markov G.V."/>
            <person name="Baskaran P."/>
            <person name="Herrmann M."/>
            <person name="Sommer R.J."/>
            <person name="Roedelsperger C."/>
        </authorList>
    </citation>
    <scope>NUCLEOTIDE SEQUENCE [LARGE SCALE GENOMIC DNA]</scope>
    <source>
        <strain evidence="2">OB123</strain>
        <tissue evidence="2">Whole animal</tissue>
    </source>
</reference>
<name>A0A0T6BCL8_9SCAR</name>
<feature type="signal peptide" evidence="1">
    <location>
        <begin position="1"/>
        <end position="17"/>
    </location>
</feature>
<sequence>MKTFLLIVAVYVTCLLADDGYTTKYDNVSLKNIINNKRLLKNYSNCLLEKGICSPDGAELKKVLPDVIQTGCAKCNEKQRNGSKIILNHLIGNEPEIYKQL</sequence>